<feature type="domain" description="GHMP kinase N-terminal" evidence="5">
    <location>
        <begin position="54"/>
        <end position="123"/>
    </location>
</feature>
<dbReference type="PANTHER" id="PTHR43527:SF1">
    <property type="entry name" value="L-THREONINE KINASE"/>
    <property type="match status" value="1"/>
</dbReference>
<accession>A0A6N3FD04</accession>
<dbReference type="InterPro" id="IPR020568">
    <property type="entry name" value="Ribosomal_Su5_D2-typ_SF"/>
</dbReference>
<dbReference type="RefSeq" id="WP_007286513.1">
    <property type="nucleotide sequence ID" value="NZ_CACRUE010000044.1"/>
</dbReference>
<dbReference type="PIRSF" id="PIRSF033887">
    <property type="entry name" value="PduX"/>
    <property type="match status" value="1"/>
</dbReference>
<dbReference type="EMBL" id="CACRUE010000044">
    <property type="protein sequence ID" value="VYU49756.1"/>
    <property type="molecule type" value="Genomic_DNA"/>
</dbReference>
<dbReference type="Gene3D" id="3.30.230.10">
    <property type="match status" value="1"/>
</dbReference>
<dbReference type="InterPro" id="IPR013750">
    <property type="entry name" value="GHMP_kinase_C_dom"/>
</dbReference>
<dbReference type="Pfam" id="PF08544">
    <property type="entry name" value="GHMP_kinases_C"/>
    <property type="match status" value="1"/>
</dbReference>
<dbReference type="Pfam" id="PF00288">
    <property type="entry name" value="GHMP_kinases_N"/>
    <property type="match status" value="1"/>
</dbReference>
<keyword evidence="3 7" id="KW-0418">Kinase</keyword>
<dbReference type="InterPro" id="IPR014721">
    <property type="entry name" value="Ribsml_uS5_D2-typ_fold_subgr"/>
</dbReference>
<proteinExistence type="predicted"/>
<evidence type="ECO:0000259" key="5">
    <source>
        <dbReference type="Pfam" id="PF00288"/>
    </source>
</evidence>
<keyword evidence="4" id="KW-0067">ATP-binding</keyword>
<evidence type="ECO:0000256" key="4">
    <source>
        <dbReference type="ARBA" id="ARBA00022840"/>
    </source>
</evidence>
<protein>
    <submittedName>
        <fullName evidence="7">L-threonine kinase</fullName>
        <ecNumber evidence="7">2.7.1.177</ecNumber>
    </submittedName>
</protein>
<dbReference type="GeneID" id="89566235"/>
<sequence length="300" mass="33745">MKFYGVCPASCGEFVQGFLDNEEYLSSYAINLFSVATLEEGKEIIQKGPKKSRRAMELVFEKFGLPVDETKNISLNIKSQIPVGKGMASSTADIGATIKATLSMLNKTLTGEEISKLAVKIEATDSLLLNQHSIFNPLTADIKKYLGGINDAKVVILEPSDILDTKSIRMTPNYKTYKMQNKEIIKKSFELLDEGLAKNDLNLIGKACTYSGLANENIHKKPFLEKIIDISDKYGCYGVNIAHSGTVIGILMHREMDDIRLIEYLREDEMSKYYKKIYTSDIIDGKVREEEEWNILKTQK</sequence>
<keyword evidence="2" id="KW-0547">Nucleotide-binding</keyword>
<organism evidence="7">
    <name type="scientific">Intestinibacter bartlettii</name>
    <dbReference type="NCBI Taxonomy" id="261299"/>
    <lineage>
        <taxon>Bacteria</taxon>
        <taxon>Bacillati</taxon>
        <taxon>Bacillota</taxon>
        <taxon>Clostridia</taxon>
        <taxon>Peptostreptococcales</taxon>
        <taxon>Peptostreptococcaceae</taxon>
        <taxon>Intestinibacter</taxon>
    </lineage>
</organism>
<evidence type="ECO:0000256" key="1">
    <source>
        <dbReference type="ARBA" id="ARBA00022679"/>
    </source>
</evidence>
<dbReference type="InterPro" id="IPR012363">
    <property type="entry name" value="PduX"/>
</dbReference>
<dbReference type="PANTHER" id="PTHR43527">
    <property type="entry name" value="4-DIPHOSPHOCYTIDYL-2-C-METHYL-D-ERYTHRITOL KINASE, CHLOROPLASTIC"/>
    <property type="match status" value="1"/>
</dbReference>
<evidence type="ECO:0000256" key="2">
    <source>
        <dbReference type="ARBA" id="ARBA00022741"/>
    </source>
</evidence>
<evidence type="ECO:0000256" key="3">
    <source>
        <dbReference type="ARBA" id="ARBA00022777"/>
    </source>
</evidence>
<gene>
    <name evidence="7" type="primary">pduX</name>
    <name evidence="7" type="ORF">IBLFYP30_00344</name>
</gene>
<dbReference type="GO" id="GO:0005524">
    <property type="term" value="F:ATP binding"/>
    <property type="evidence" value="ECO:0007669"/>
    <property type="project" value="UniProtKB-KW"/>
</dbReference>
<evidence type="ECO:0000259" key="6">
    <source>
        <dbReference type="Pfam" id="PF08544"/>
    </source>
</evidence>
<name>A0A6N3FD04_9FIRM</name>
<dbReference type="InterPro" id="IPR006204">
    <property type="entry name" value="GHMP_kinase_N_dom"/>
</dbReference>
<keyword evidence="1 7" id="KW-0808">Transferase</keyword>
<feature type="domain" description="GHMP kinase C-terminal" evidence="6">
    <location>
        <begin position="194"/>
        <end position="267"/>
    </location>
</feature>
<dbReference type="EC" id="2.7.1.177" evidence="7"/>
<dbReference type="GO" id="GO:0016301">
    <property type="term" value="F:kinase activity"/>
    <property type="evidence" value="ECO:0007669"/>
    <property type="project" value="UniProtKB-KW"/>
</dbReference>
<dbReference type="SUPFAM" id="SSF54211">
    <property type="entry name" value="Ribosomal protein S5 domain 2-like"/>
    <property type="match status" value="1"/>
</dbReference>
<evidence type="ECO:0000313" key="7">
    <source>
        <dbReference type="EMBL" id="VYU49756.1"/>
    </source>
</evidence>
<reference evidence="7" key="1">
    <citation type="submission" date="2019-11" db="EMBL/GenBank/DDBJ databases">
        <authorList>
            <person name="Feng L."/>
        </authorList>
    </citation>
    <scope>NUCLEOTIDE SEQUENCE</scope>
    <source>
        <strain evidence="7">IbartlettiiLFYP30</strain>
    </source>
</reference>
<dbReference type="AlphaFoldDB" id="A0A6N3FD04"/>